<organism evidence="1 2">
    <name type="scientific">Ilex paraguariensis</name>
    <name type="common">yerba mate</name>
    <dbReference type="NCBI Taxonomy" id="185542"/>
    <lineage>
        <taxon>Eukaryota</taxon>
        <taxon>Viridiplantae</taxon>
        <taxon>Streptophyta</taxon>
        <taxon>Embryophyta</taxon>
        <taxon>Tracheophyta</taxon>
        <taxon>Spermatophyta</taxon>
        <taxon>Magnoliopsida</taxon>
        <taxon>eudicotyledons</taxon>
        <taxon>Gunneridae</taxon>
        <taxon>Pentapetalae</taxon>
        <taxon>asterids</taxon>
        <taxon>campanulids</taxon>
        <taxon>Aquifoliales</taxon>
        <taxon>Aquifoliaceae</taxon>
        <taxon>Ilex</taxon>
    </lineage>
</organism>
<proteinExistence type="predicted"/>
<dbReference type="AlphaFoldDB" id="A0ABC8U9A8"/>
<evidence type="ECO:0000313" key="2">
    <source>
        <dbReference type="Proteomes" id="UP001642360"/>
    </source>
</evidence>
<keyword evidence="2" id="KW-1185">Reference proteome</keyword>
<dbReference type="EMBL" id="CAUOFW020007279">
    <property type="protein sequence ID" value="CAK9178252.1"/>
    <property type="molecule type" value="Genomic_DNA"/>
</dbReference>
<protein>
    <submittedName>
        <fullName evidence="1">Uncharacterized protein</fullName>
    </submittedName>
</protein>
<dbReference type="Proteomes" id="UP001642360">
    <property type="component" value="Unassembled WGS sequence"/>
</dbReference>
<evidence type="ECO:0000313" key="1">
    <source>
        <dbReference type="EMBL" id="CAK9178252.1"/>
    </source>
</evidence>
<comment type="caution">
    <text evidence="1">The sequence shown here is derived from an EMBL/GenBank/DDBJ whole genome shotgun (WGS) entry which is preliminary data.</text>
</comment>
<name>A0ABC8U9A8_9AQUA</name>
<reference evidence="1 2" key="1">
    <citation type="submission" date="2024-02" db="EMBL/GenBank/DDBJ databases">
        <authorList>
            <person name="Vignale AGUSTIN F."/>
            <person name="Sosa J E."/>
            <person name="Modenutti C."/>
        </authorList>
    </citation>
    <scope>NUCLEOTIDE SEQUENCE [LARGE SCALE GENOMIC DNA]</scope>
</reference>
<sequence>MSLFNYGFQSGNCVLCNTASTYILAILGCGHITGSHLMCERVDKGGRICEAIDNGYCIVIQTVEKAGWFSSWCLNSSFIIFSKLKNRCSSILNLTDIKDQNSRVVITEARATVYRCMELLCDLLQDKVLAIDME</sequence>
<accession>A0ABC8U9A8</accession>
<gene>
    <name evidence="1" type="ORF">ILEXP_LOCUS48185</name>
</gene>